<evidence type="ECO:0000313" key="2">
    <source>
        <dbReference type="Proteomes" id="UP000237000"/>
    </source>
</evidence>
<accession>A0A2P5FQC8</accession>
<dbReference type="InParanoid" id="A0A2P5FQC8"/>
<organism evidence="1 2">
    <name type="scientific">Trema orientale</name>
    <name type="common">Charcoal tree</name>
    <name type="synonym">Celtis orientalis</name>
    <dbReference type="NCBI Taxonomy" id="63057"/>
    <lineage>
        <taxon>Eukaryota</taxon>
        <taxon>Viridiplantae</taxon>
        <taxon>Streptophyta</taxon>
        <taxon>Embryophyta</taxon>
        <taxon>Tracheophyta</taxon>
        <taxon>Spermatophyta</taxon>
        <taxon>Magnoliopsida</taxon>
        <taxon>eudicotyledons</taxon>
        <taxon>Gunneridae</taxon>
        <taxon>Pentapetalae</taxon>
        <taxon>rosids</taxon>
        <taxon>fabids</taxon>
        <taxon>Rosales</taxon>
        <taxon>Cannabaceae</taxon>
        <taxon>Trema</taxon>
    </lineage>
</organism>
<protein>
    <submittedName>
        <fullName evidence="1">Uncharacterized protein</fullName>
    </submittedName>
</protein>
<dbReference type="OrthoDB" id="10328123at2759"/>
<sequence>MVPTISLRSVQLDCDQDEQPNDPVLNVSHQPLLVRFRIHPNSTHMESWTLQQENTINWFRTTVFLSSTEEPVTGPTVELECPTS</sequence>
<evidence type="ECO:0000313" key="1">
    <source>
        <dbReference type="EMBL" id="PON99998.1"/>
    </source>
</evidence>
<reference evidence="2" key="1">
    <citation type="submission" date="2016-06" db="EMBL/GenBank/DDBJ databases">
        <title>Parallel loss of symbiosis genes in relatives of nitrogen-fixing non-legume Parasponia.</title>
        <authorList>
            <person name="Van Velzen R."/>
            <person name="Holmer R."/>
            <person name="Bu F."/>
            <person name="Rutten L."/>
            <person name="Van Zeijl A."/>
            <person name="Liu W."/>
            <person name="Santuari L."/>
            <person name="Cao Q."/>
            <person name="Sharma T."/>
            <person name="Shen D."/>
            <person name="Roswanjaya Y."/>
            <person name="Wardhani T."/>
            <person name="Kalhor M.S."/>
            <person name="Jansen J."/>
            <person name="Van den Hoogen J."/>
            <person name="Gungor B."/>
            <person name="Hartog M."/>
            <person name="Hontelez J."/>
            <person name="Verver J."/>
            <person name="Yang W.-C."/>
            <person name="Schijlen E."/>
            <person name="Repin R."/>
            <person name="Schilthuizen M."/>
            <person name="Schranz E."/>
            <person name="Heidstra R."/>
            <person name="Miyata K."/>
            <person name="Fedorova E."/>
            <person name="Kohlen W."/>
            <person name="Bisseling T."/>
            <person name="Smit S."/>
            <person name="Geurts R."/>
        </authorList>
    </citation>
    <scope>NUCLEOTIDE SEQUENCE [LARGE SCALE GENOMIC DNA]</scope>
    <source>
        <strain evidence="2">cv. RG33-2</strain>
    </source>
</reference>
<dbReference type="Proteomes" id="UP000237000">
    <property type="component" value="Unassembled WGS sequence"/>
</dbReference>
<dbReference type="AlphaFoldDB" id="A0A2P5FQC8"/>
<gene>
    <name evidence="1" type="ORF">TorRG33x02_041260</name>
</gene>
<proteinExistence type="predicted"/>
<name>A0A2P5FQC8_TREOI</name>
<keyword evidence="2" id="KW-1185">Reference proteome</keyword>
<comment type="caution">
    <text evidence="1">The sequence shown here is derived from an EMBL/GenBank/DDBJ whole genome shotgun (WGS) entry which is preliminary data.</text>
</comment>
<dbReference type="EMBL" id="JXTC01000015">
    <property type="protein sequence ID" value="PON99998.1"/>
    <property type="molecule type" value="Genomic_DNA"/>
</dbReference>